<dbReference type="EMBL" id="JACHHQ010000005">
    <property type="protein sequence ID" value="MBB5200622.1"/>
    <property type="molecule type" value="Genomic_DNA"/>
</dbReference>
<comment type="caution">
    <text evidence="2">The sequence shown here is derived from an EMBL/GenBank/DDBJ whole genome shotgun (WGS) entry which is preliminary data.</text>
</comment>
<protein>
    <submittedName>
        <fullName evidence="2">Uncharacterized protein</fullName>
    </submittedName>
</protein>
<feature type="transmembrane region" description="Helical" evidence="1">
    <location>
        <begin position="125"/>
        <end position="145"/>
    </location>
</feature>
<name>A0A840RTZ8_9BURK</name>
<dbReference type="Proteomes" id="UP000571084">
    <property type="component" value="Unassembled WGS sequence"/>
</dbReference>
<evidence type="ECO:0000313" key="2">
    <source>
        <dbReference type="EMBL" id="MBB5200622.1"/>
    </source>
</evidence>
<reference evidence="2 3" key="1">
    <citation type="submission" date="2020-08" db="EMBL/GenBank/DDBJ databases">
        <title>Genomic Encyclopedia of Type Strains, Phase IV (KMG-IV): sequencing the most valuable type-strain genomes for metagenomic binning, comparative biology and taxonomic classification.</title>
        <authorList>
            <person name="Goeker M."/>
        </authorList>
    </citation>
    <scope>NUCLEOTIDE SEQUENCE [LARGE SCALE GENOMIC DNA]</scope>
    <source>
        <strain evidence="2 3">DSM 23240</strain>
    </source>
</reference>
<feature type="transmembrane region" description="Helical" evidence="1">
    <location>
        <begin position="44"/>
        <end position="62"/>
    </location>
</feature>
<evidence type="ECO:0000256" key="1">
    <source>
        <dbReference type="SAM" id="Phobius"/>
    </source>
</evidence>
<keyword evidence="1" id="KW-1133">Transmembrane helix</keyword>
<accession>A0A840RTZ8</accession>
<feature type="transmembrane region" description="Helical" evidence="1">
    <location>
        <begin position="14"/>
        <end position="32"/>
    </location>
</feature>
<gene>
    <name evidence="2" type="ORF">HNR39_002464</name>
</gene>
<dbReference type="RefSeq" id="WP_168055891.1">
    <property type="nucleotide sequence ID" value="NZ_JAAOZT010000007.1"/>
</dbReference>
<proteinExistence type="predicted"/>
<keyword evidence="3" id="KW-1185">Reference proteome</keyword>
<organism evidence="2 3">
    <name type="scientific">Glaciimonas immobilis</name>
    <dbReference type="NCBI Taxonomy" id="728004"/>
    <lineage>
        <taxon>Bacteria</taxon>
        <taxon>Pseudomonadati</taxon>
        <taxon>Pseudomonadota</taxon>
        <taxon>Betaproteobacteria</taxon>
        <taxon>Burkholderiales</taxon>
        <taxon>Oxalobacteraceae</taxon>
        <taxon>Glaciimonas</taxon>
    </lineage>
</organism>
<keyword evidence="1" id="KW-0472">Membrane</keyword>
<sequence length="160" mass="18472">MTIKIFVEKAIRDIGGPCILIGPCCLFYLAFFVRNSTDWFPVEIIYAIAFVFFGTILSMVAISKDRFSRAGNFYRKIKEGADDKNYFNCLKRIWWICLGVLLLLIPYGDGAYFSLPSLVESNLFYFFSHALFLLFFCLSTATVTISRLERQENNADQKFE</sequence>
<feature type="transmembrane region" description="Helical" evidence="1">
    <location>
        <begin position="93"/>
        <end position="113"/>
    </location>
</feature>
<dbReference type="AlphaFoldDB" id="A0A840RTZ8"/>
<keyword evidence="1" id="KW-0812">Transmembrane</keyword>
<evidence type="ECO:0000313" key="3">
    <source>
        <dbReference type="Proteomes" id="UP000571084"/>
    </source>
</evidence>